<keyword evidence="4" id="KW-1185">Reference proteome</keyword>
<feature type="region of interest" description="Disordered" evidence="1">
    <location>
        <begin position="20"/>
        <end position="106"/>
    </location>
</feature>
<feature type="signal peptide" evidence="2">
    <location>
        <begin position="1"/>
        <end position="18"/>
    </location>
</feature>
<dbReference type="AlphaFoldDB" id="A0A5B8A2K1"/>
<dbReference type="KEGG" id="hyj:FHG12_10060"/>
<dbReference type="RefSeq" id="WP_139515608.1">
    <property type="nucleotide sequence ID" value="NZ_CP040896.1"/>
</dbReference>
<protein>
    <recommendedName>
        <fullName evidence="5">Secreted protein</fullName>
    </recommendedName>
</protein>
<evidence type="ECO:0000313" key="4">
    <source>
        <dbReference type="Proteomes" id="UP000305398"/>
    </source>
</evidence>
<dbReference type="Proteomes" id="UP000305398">
    <property type="component" value="Chromosome"/>
</dbReference>
<feature type="compositionally biased region" description="Basic and acidic residues" evidence="1">
    <location>
        <begin position="29"/>
        <end position="51"/>
    </location>
</feature>
<evidence type="ECO:0000313" key="3">
    <source>
        <dbReference type="EMBL" id="QDA60432.1"/>
    </source>
</evidence>
<evidence type="ECO:0000256" key="2">
    <source>
        <dbReference type="SAM" id="SignalP"/>
    </source>
</evidence>
<proteinExistence type="predicted"/>
<reference evidence="3 4" key="1">
    <citation type="submission" date="2019-06" db="EMBL/GenBank/DDBJ databases">
        <authorList>
            <person name="Srinivasan S."/>
        </authorList>
    </citation>
    <scope>NUCLEOTIDE SEQUENCE [LARGE SCALE GENOMIC DNA]</scope>
    <source>
        <strain evidence="3 4">17J68-5</strain>
    </source>
</reference>
<evidence type="ECO:0008006" key="5">
    <source>
        <dbReference type="Google" id="ProtNLM"/>
    </source>
</evidence>
<accession>A0A5B8A2K1</accession>
<feature type="chain" id="PRO_5023020606" description="Secreted protein" evidence="2">
    <location>
        <begin position="19"/>
        <end position="106"/>
    </location>
</feature>
<organism evidence="3 4">
    <name type="scientific">Hymenobacter jejuensis</name>
    <dbReference type="NCBI Taxonomy" id="2502781"/>
    <lineage>
        <taxon>Bacteria</taxon>
        <taxon>Pseudomonadati</taxon>
        <taxon>Bacteroidota</taxon>
        <taxon>Cytophagia</taxon>
        <taxon>Cytophagales</taxon>
        <taxon>Hymenobacteraceae</taxon>
        <taxon>Hymenobacter</taxon>
    </lineage>
</organism>
<name>A0A5B8A2K1_9BACT</name>
<feature type="compositionally biased region" description="Basic residues" evidence="1">
    <location>
        <begin position="95"/>
        <end position="106"/>
    </location>
</feature>
<evidence type="ECO:0000256" key="1">
    <source>
        <dbReference type="SAM" id="MobiDB-lite"/>
    </source>
</evidence>
<gene>
    <name evidence="3" type="ORF">FHG12_10060</name>
</gene>
<dbReference type="EMBL" id="CP040896">
    <property type="protein sequence ID" value="QDA60432.1"/>
    <property type="molecule type" value="Genomic_DNA"/>
</dbReference>
<dbReference type="OrthoDB" id="884774at2"/>
<keyword evidence="2" id="KW-0732">Signal</keyword>
<sequence>MRLFLVAAVLFCGMSAAAAQTKSISPGKQRSENRKALRDARRSSAEYKDSHLAVNKATFKRGASGRQVTQSDGRDKFKFDNSGMPRVSEPSHVSLRLRKKKSTPQN</sequence>